<feature type="compositionally biased region" description="Basic and acidic residues" evidence="1">
    <location>
        <begin position="52"/>
        <end position="62"/>
    </location>
</feature>
<feature type="compositionally biased region" description="Basic and acidic residues" evidence="1">
    <location>
        <begin position="30"/>
        <end position="43"/>
    </location>
</feature>
<reference evidence="2 3" key="1">
    <citation type="submission" date="2021-01" db="EMBL/GenBank/DDBJ databases">
        <title>Whole genome shotgun sequence of Actinoplanes couchii NBRC 106145.</title>
        <authorList>
            <person name="Komaki H."/>
            <person name="Tamura T."/>
        </authorList>
    </citation>
    <scope>NUCLEOTIDE SEQUENCE [LARGE SCALE GENOMIC DNA]</scope>
    <source>
        <strain evidence="2 3">NBRC 106145</strain>
    </source>
</reference>
<evidence type="ECO:0000313" key="3">
    <source>
        <dbReference type="Proteomes" id="UP000612282"/>
    </source>
</evidence>
<evidence type="ECO:0000256" key="1">
    <source>
        <dbReference type="SAM" id="MobiDB-lite"/>
    </source>
</evidence>
<comment type="caution">
    <text evidence="2">The sequence shown here is derived from an EMBL/GenBank/DDBJ whole genome shotgun (WGS) entry which is preliminary data.</text>
</comment>
<protein>
    <submittedName>
        <fullName evidence="2">Uncharacterized protein</fullName>
    </submittedName>
</protein>
<dbReference type="Proteomes" id="UP000612282">
    <property type="component" value="Unassembled WGS sequence"/>
</dbReference>
<proteinExistence type="predicted"/>
<gene>
    <name evidence="2" type="ORF">Aco03nite_095680</name>
</gene>
<keyword evidence="3" id="KW-1185">Reference proteome</keyword>
<sequence>MTAQDRDRRDGPDPVPCWSSNSDNCAMVIPRDRPADIDSDDRAAPAGTQERQGTKHSQDLRDGRRRILVVRPGSRRGASTPALYPSGRRMNWRPGDIPAKGMIVRDGMECAAAAGHR</sequence>
<name>A0ABQ3XRM5_9ACTN</name>
<feature type="region of interest" description="Disordered" evidence="1">
    <location>
        <begin position="1"/>
        <end position="64"/>
    </location>
</feature>
<evidence type="ECO:0000313" key="2">
    <source>
        <dbReference type="EMBL" id="GID61164.1"/>
    </source>
</evidence>
<accession>A0ABQ3XRM5</accession>
<feature type="compositionally biased region" description="Basic and acidic residues" evidence="1">
    <location>
        <begin position="1"/>
        <end position="12"/>
    </location>
</feature>
<dbReference type="EMBL" id="BOMG01000120">
    <property type="protein sequence ID" value="GID61164.1"/>
    <property type="molecule type" value="Genomic_DNA"/>
</dbReference>
<organism evidence="2 3">
    <name type="scientific">Actinoplanes couchii</name>
    <dbReference type="NCBI Taxonomy" id="403638"/>
    <lineage>
        <taxon>Bacteria</taxon>
        <taxon>Bacillati</taxon>
        <taxon>Actinomycetota</taxon>
        <taxon>Actinomycetes</taxon>
        <taxon>Micromonosporales</taxon>
        <taxon>Micromonosporaceae</taxon>
        <taxon>Actinoplanes</taxon>
    </lineage>
</organism>